<feature type="transmembrane region" description="Helical" evidence="6">
    <location>
        <begin position="117"/>
        <end position="137"/>
    </location>
</feature>
<evidence type="ECO:0000256" key="1">
    <source>
        <dbReference type="ARBA" id="ARBA00004127"/>
    </source>
</evidence>
<proteinExistence type="predicted"/>
<comment type="subcellular location">
    <subcellularLocation>
        <location evidence="1">Endomembrane system</location>
        <topology evidence="1">Multi-pass membrane protein</topology>
    </subcellularLocation>
    <subcellularLocation>
        <location evidence="5">Membrane</location>
        <topology evidence="5">Multi-pass membrane protein</topology>
    </subcellularLocation>
</comment>
<dbReference type="RefSeq" id="WP_321399863.1">
    <property type="nucleotide sequence ID" value="NZ_CP139487.1"/>
</dbReference>
<dbReference type="GO" id="GO:0008137">
    <property type="term" value="F:NADH dehydrogenase (ubiquinone) activity"/>
    <property type="evidence" value="ECO:0007669"/>
    <property type="project" value="InterPro"/>
</dbReference>
<dbReference type="Pfam" id="PF00361">
    <property type="entry name" value="Proton_antipo_M"/>
    <property type="match status" value="1"/>
</dbReference>
<feature type="transmembrane region" description="Helical" evidence="6">
    <location>
        <begin position="84"/>
        <end position="105"/>
    </location>
</feature>
<keyword evidence="4 6" id="KW-0472">Membrane</keyword>
<dbReference type="GO" id="GO:0016020">
    <property type="term" value="C:membrane"/>
    <property type="evidence" value="ECO:0007669"/>
    <property type="project" value="UniProtKB-SubCell"/>
</dbReference>
<feature type="domain" description="NADH:quinone oxidoreductase/Mrp antiporter transmembrane" evidence="7">
    <location>
        <begin position="138"/>
        <end position="358"/>
    </location>
</feature>
<feature type="transmembrane region" description="Helical" evidence="6">
    <location>
        <begin position="311"/>
        <end position="336"/>
    </location>
</feature>
<dbReference type="PRINTS" id="PR01434">
    <property type="entry name" value="NADHDHGNASE5"/>
</dbReference>
<feature type="transmembrane region" description="Helical" evidence="6">
    <location>
        <begin position="279"/>
        <end position="299"/>
    </location>
</feature>
<evidence type="ECO:0000256" key="3">
    <source>
        <dbReference type="ARBA" id="ARBA00022989"/>
    </source>
</evidence>
<sequence length="439" mass="50039">MIEKLFHTILTIPFAWVGFLALVFFTKITIPERWLSESAKFYSMIMVGMCLALFGMTYVESPSSLLLDYNELINVGTYQFKMRFIVDLLGSTYALLSSILIGIIFKFSRNYLHKEEGYFRFIFLMSILLFGLIVVSFARSLDLLFVGWELVGTTSVLLIGYFYAQNQPVRHSVKAIISYRLCDMGILAASAWAHHYLHSTDFVLLPKMLGHAHEGIALIFIGLFVIWASLAKAGQLPMSSWLPTAMEGPTPSSAIFYGALSVHLGPFLLMRFHDYFSHFPVLLVVIGVIGGVSAVYASLVGRTRSDAKTMLAYATITQVGIIYIEIALGFTNFALFHIVAHASLRTYQFLRSSSIIQDFYENPVVIQNETIKRKLSFEKFLSPQIRKKVYVHALHGFHLDYFTSQVLNVLCLPARLYIKWENQWMEYDRKLLKWIVGKK</sequence>
<feature type="transmembrane region" description="Helical" evidence="6">
    <location>
        <begin position="143"/>
        <end position="164"/>
    </location>
</feature>
<reference evidence="8 9" key="1">
    <citation type="submission" date="2023-11" db="EMBL/GenBank/DDBJ databases">
        <title>Peredibacter starrii A3.12.</title>
        <authorList>
            <person name="Mitchell R.J."/>
        </authorList>
    </citation>
    <scope>NUCLEOTIDE SEQUENCE [LARGE SCALE GENOMIC DNA]</scope>
    <source>
        <strain evidence="8 9">A3.12</strain>
    </source>
</reference>
<evidence type="ECO:0000313" key="9">
    <source>
        <dbReference type="Proteomes" id="UP001324634"/>
    </source>
</evidence>
<dbReference type="PANTHER" id="PTHR42829">
    <property type="entry name" value="NADH-UBIQUINONE OXIDOREDUCTASE CHAIN 5"/>
    <property type="match status" value="1"/>
</dbReference>
<keyword evidence="3 6" id="KW-1133">Transmembrane helix</keyword>
<accession>A0AAX4HUT3</accession>
<dbReference type="GO" id="GO:0042773">
    <property type="term" value="P:ATP synthesis coupled electron transport"/>
    <property type="evidence" value="ECO:0007669"/>
    <property type="project" value="InterPro"/>
</dbReference>
<dbReference type="AlphaFoldDB" id="A0AAX4HUT3"/>
<dbReference type="InterPro" id="IPR001750">
    <property type="entry name" value="ND/Mrp_TM"/>
</dbReference>
<evidence type="ECO:0000256" key="6">
    <source>
        <dbReference type="SAM" id="Phobius"/>
    </source>
</evidence>
<feature type="transmembrane region" description="Helical" evidence="6">
    <location>
        <begin position="176"/>
        <end position="195"/>
    </location>
</feature>
<evidence type="ECO:0000313" key="8">
    <source>
        <dbReference type="EMBL" id="WPU67052.1"/>
    </source>
</evidence>
<keyword evidence="2 5" id="KW-0812">Transmembrane</keyword>
<dbReference type="GO" id="GO:0003954">
    <property type="term" value="F:NADH dehydrogenase activity"/>
    <property type="evidence" value="ECO:0007669"/>
    <property type="project" value="TreeGrafter"/>
</dbReference>
<gene>
    <name evidence="8" type="ORF">SOO65_09835</name>
</gene>
<evidence type="ECO:0000256" key="4">
    <source>
        <dbReference type="ARBA" id="ARBA00023136"/>
    </source>
</evidence>
<keyword evidence="9" id="KW-1185">Reference proteome</keyword>
<evidence type="ECO:0000259" key="7">
    <source>
        <dbReference type="Pfam" id="PF00361"/>
    </source>
</evidence>
<evidence type="ECO:0000256" key="2">
    <source>
        <dbReference type="ARBA" id="ARBA00022692"/>
    </source>
</evidence>
<dbReference type="InterPro" id="IPR003945">
    <property type="entry name" value="NU5C-like"/>
</dbReference>
<evidence type="ECO:0000256" key="5">
    <source>
        <dbReference type="RuleBase" id="RU000320"/>
    </source>
</evidence>
<feature type="transmembrane region" description="Helical" evidence="6">
    <location>
        <begin position="6"/>
        <end position="29"/>
    </location>
</feature>
<dbReference type="EMBL" id="CP139487">
    <property type="protein sequence ID" value="WPU67052.1"/>
    <property type="molecule type" value="Genomic_DNA"/>
</dbReference>
<dbReference type="GO" id="GO:0015990">
    <property type="term" value="P:electron transport coupled proton transport"/>
    <property type="evidence" value="ECO:0007669"/>
    <property type="project" value="TreeGrafter"/>
</dbReference>
<feature type="transmembrane region" description="Helical" evidence="6">
    <location>
        <begin position="215"/>
        <end position="233"/>
    </location>
</feature>
<name>A0AAX4HUT3_9BACT</name>
<dbReference type="KEGG" id="psti:SOO65_09835"/>
<dbReference type="Proteomes" id="UP001324634">
    <property type="component" value="Chromosome"/>
</dbReference>
<feature type="transmembrane region" description="Helical" evidence="6">
    <location>
        <begin position="41"/>
        <end position="59"/>
    </location>
</feature>
<dbReference type="PANTHER" id="PTHR42829:SF2">
    <property type="entry name" value="NADH-UBIQUINONE OXIDOREDUCTASE CHAIN 5"/>
    <property type="match status" value="1"/>
</dbReference>
<organism evidence="8 9">
    <name type="scientific">Peredibacter starrii</name>
    <dbReference type="NCBI Taxonomy" id="28202"/>
    <lineage>
        <taxon>Bacteria</taxon>
        <taxon>Pseudomonadati</taxon>
        <taxon>Bdellovibrionota</taxon>
        <taxon>Bacteriovoracia</taxon>
        <taxon>Bacteriovoracales</taxon>
        <taxon>Bacteriovoracaceae</taxon>
        <taxon>Peredibacter</taxon>
    </lineage>
</organism>
<feature type="transmembrane region" description="Helical" evidence="6">
    <location>
        <begin position="254"/>
        <end position="273"/>
    </location>
</feature>
<protein>
    <submittedName>
        <fullName evidence="8">Proton-conducting transporter membrane subunit</fullName>
    </submittedName>
</protein>
<dbReference type="GO" id="GO:0012505">
    <property type="term" value="C:endomembrane system"/>
    <property type="evidence" value="ECO:0007669"/>
    <property type="project" value="UniProtKB-SubCell"/>
</dbReference>